<evidence type="ECO:0000256" key="15">
    <source>
        <dbReference type="ARBA" id="ARBA00048679"/>
    </source>
</evidence>
<evidence type="ECO:0000256" key="1">
    <source>
        <dbReference type="ARBA" id="ARBA00001946"/>
    </source>
</evidence>
<evidence type="ECO:0000256" key="11">
    <source>
        <dbReference type="ARBA" id="ARBA00022777"/>
    </source>
</evidence>
<comment type="similarity">
    <text evidence="3">Belongs to the protein kinase superfamily. AGC Ser/Thr protein kinase family.</text>
</comment>
<evidence type="ECO:0000313" key="21">
    <source>
        <dbReference type="Proteomes" id="UP001228049"/>
    </source>
</evidence>
<organism evidence="20 21">
    <name type="scientific">Dissostichus eleginoides</name>
    <name type="common">Patagonian toothfish</name>
    <name type="synonym">Dissostichus amissus</name>
    <dbReference type="NCBI Taxonomy" id="100907"/>
    <lineage>
        <taxon>Eukaryota</taxon>
        <taxon>Metazoa</taxon>
        <taxon>Chordata</taxon>
        <taxon>Craniata</taxon>
        <taxon>Vertebrata</taxon>
        <taxon>Euteleostomi</taxon>
        <taxon>Actinopterygii</taxon>
        <taxon>Neopterygii</taxon>
        <taxon>Teleostei</taxon>
        <taxon>Neoteleostei</taxon>
        <taxon>Acanthomorphata</taxon>
        <taxon>Eupercaria</taxon>
        <taxon>Perciformes</taxon>
        <taxon>Notothenioidei</taxon>
        <taxon>Nototheniidae</taxon>
        <taxon>Dissostichus</taxon>
    </lineage>
</organism>
<dbReference type="PANTHER" id="PTHR22988">
    <property type="entry name" value="MYOTONIC DYSTROPHY S/T KINASE-RELATED"/>
    <property type="match status" value="1"/>
</dbReference>
<evidence type="ECO:0000256" key="9">
    <source>
        <dbReference type="ARBA" id="ARBA00022723"/>
    </source>
</evidence>
<dbReference type="GO" id="GO:0005524">
    <property type="term" value="F:ATP binding"/>
    <property type="evidence" value="ECO:0007669"/>
    <property type="project" value="UniProtKB-UniRule"/>
</dbReference>
<dbReference type="Gene3D" id="1.10.510.10">
    <property type="entry name" value="Transferase(Phosphotransferase) domain 1"/>
    <property type="match status" value="1"/>
</dbReference>
<evidence type="ECO:0000256" key="14">
    <source>
        <dbReference type="ARBA" id="ARBA00047899"/>
    </source>
</evidence>
<sequence>MAMTSPSSCSSMSNHTKERVTMAKVTLENFYSNLIAQHEEREMRQQKLEKVMDQEGLADEEKRIRRSQHARKETEFLRLKRTRLGLEDFESLKVIGRGAFGEVRLVQKKDTGHVYAMKILRKADMLEKEQVGHIRAERDILVEADSLWVVKMFYSFQDKMNLYLIMEFLPGGDMMTLLMKKDTLTEEATQFYIAETVLAIDSIHQLGFIHRDIKPDNLLLDSRGHVKLSDFGLCTGLKRAHRTEFYKNLNHSLPSASDLTFQNMNSKRKAETWKRNRRQLVGYPPFCSETPQETYRKVMNWRETLTFPPEVPISEKAKDLILRFCCEEEHRIGAVGVEDIKSNPFFEGVDYDHIRERPAAIPIEIKSIDDTSNFDEFPDSDILTPTVAPVSNQTEADLKNKDWVFINYTYKRFEGLTARGAIPSYMKSGKR</sequence>
<evidence type="ECO:0000256" key="2">
    <source>
        <dbReference type="ARBA" id="ARBA00004496"/>
    </source>
</evidence>
<dbReference type="InterPro" id="IPR011009">
    <property type="entry name" value="Kinase-like_dom_sf"/>
</dbReference>
<evidence type="ECO:0000256" key="4">
    <source>
        <dbReference type="ARBA" id="ARBA00012513"/>
    </source>
</evidence>
<dbReference type="FunFam" id="3.30.200.20:FF:000118">
    <property type="entry name" value="Non-specific serine/threonine protein kinase"/>
    <property type="match status" value="1"/>
</dbReference>
<evidence type="ECO:0000256" key="12">
    <source>
        <dbReference type="ARBA" id="ARBA00022840"/>
    </source>
</evidence>
<keyword evidence="11 20" id="KW-0418">Kinase</keyword>
<evidence type="ECO:0000256" key="6">
    <source>
        <dbReference type="ARBA" id="ARBA00022527"/>
    </source>
</evidence>
<evidence type="ECO:0000259" key="19">
    <source>
        <dbReference type="PROSITE" id="PS51285"/>
    </source>
</evidence>
<dbReference type="PROSITE" id="PS50011">
    <property type="entry name" value="PROTEIN_KINASE_DOM"/>
    <property type="match status" value="1"/>
</dbReference>
<comment type="cofactor">
    <cofactor evidence="1">
        <name>Mg(2+)</name>
        <dbReference type="ChEBI" id="CHEBI:18420"/>
    </cofactor>
</comment>
<dbReference type="EMBL" id="JASDAP010000008">
    <property type="protein sequence ID" value="KAK1898650.1"/>
    <property type="molecule type" value="Genomic_DNA"/>
</dbReference>
<evidence type="ECO:0000256" key="3">
    <source>
        <dbReference type="ARBA" id="ARBA00009903"/>
    </source>
</evidence>
<dbReference type="PROSITE" id="PS00108">
    <property type="entry name" value="PROTEIN_KINASE_ST"/>
    <property type="match status" value="1"/>
</dbReference>
<dbReference type="Pfam" id="PF00433">
    <property type="entry name" value="Pkinase_C"/>
    <property type="match status" value="1"/>
</dbReference>
<evidence type="ECO:0000256" key="16">
    <source>
        <dbReference type="PROSITE-ProRule" id="PRU10141"/>
    </source>
</evidence>
<keyword evidence="6 17" id="KW-0723">Serine/threonine-protein kinase</keyword>
<dbReference type="GO" id="GO:0005737">
    <property type="term" value="C:cytoplasm"/>
    <property type="evidence" value="ECO:0007669"/>
    <property type="project" value="UniProtKB-SubCell"/>
</dbReference>
<keyword evidence="5" id="KW-0963">Cytoplasm</keyword>
<evidence type="ECO:0000256" key="13">
    <source>
        <dbReference type="ARBA" id="ARBA00022842"/>
    </source>
</evidence>
<evidence type="ECO:0000256" key="10">
    <source>
        <dbReference type="ARBA" id="ARBA00022741"/>
    </source>
</evidence>
<protein>
    <recommendedName>
        <fullName evidence="4">non-specific serine/threonine protein kinase</fullName>
        <ecNumber evidence="4">2.7.11.1</ecNumber>
    </recommendedName>
</protein>
<accession>A0AAD9CAP2</accession>
<dbReference type="InterPro" id="IPR050839">
    <property type="entry name" value="Rho-assoc_Ser/Thr_Kinase"/>
</dbReference>
<dbReference type="InterPro" id="IPR008271">
    <property type="entry name" value="Ser/Thr_kinase_AS"/>
</dbReference>
<proteinExistence type="inferred from homology"/>
<feature type="domain" description="Protein kinase" evidence="18">
    <location>
        <begin position="89"/>
        <end position="346"/>
    </location>
</feature>
<dbReference type="Gene3D" id="3.30.200.20">
    <property type="entry name" value="Phosphorylase Kinase, domain 1"/>
    <property type="match status" value="1"/>
</dbReference>
<evidence type="ECO:0000256" key="17">
    <source>
        <dbReference type="RuleBase" id="RU000304"/>
    </source>
</evidence>
<evidence type="ECO:0000313" key="20">
    <source>
        <dbReference type="EMBL" id="KAK1898650.1"/>
    </source>
</evidence>
<dbReference type="InterPro" id="IPR000961">
    <property type="entry name" value="AGC-kinase_C"/>
</dbReference>
<feature type="binding site" evidence="16">
    <location>
        <position position="118"/>
    </location>
    <ligand>
        <name>ATP</name>
        <dbReference type="ChEBI" id="CHEBI:30616"/>
    </ligand>
</feature>
<dbReference type="EC" id="2.7.11.1" evidence="4"/>
<dbReference type="Proteomes" id="UP001228049">
    <property type="component" value="Unassembled WGS sequence"/>
</dbReference>
<keyword evidence="10 16" id="KW-0547">Nucleotide-binding</keyword>
<dbReference type="PANTHER" id="PTHR22988:SF76">
    <property type="entry name" value="CHROMOSOME UNDETERMINED SCAFFOLD_135, WHOLE GENOME SHOTGUN SEQUENCE"/>
    <property type="match status" value="1"/>
</dbReference>
<gene>
    <name evidence="20" type="ORF">KUDE01_018174</name>
</gene>
<keyword evidence="9" id="KW-0479">Metal-binding</keyword>
<reference evidence="20" key="1">
    <citation type="submission" date="2023-04" db="EMBL/GenBank/DDBJ databases">
        <title>Chromosome-level genome of Chaenocephalus aceratus.</title>
        <authorList>
            <person name="Park H."/>
        </authorList>
    </citation>
    <scope>NUCLEOTIDE SEQUENCE</scope>
    <source>
        <strain evidence="20">DE</strain>
        <tissue evidence="20">Muscle</tissue>
    </source>
</reference>
<evidence type="ECO:0000256" key="8">
    <source>
        <dbReference type="ARBA" id="ARBA00022679"/>
    </source>
</evidence>
<evidence type="ECO:0000256" key="7">
    <source>
        <dbReference type="ARBA" id="ARBA00022553"/>
    </source>
</evidence>
<evidence type="ECO:0000256" key="5">
    <source>
        <dbReference type="ARBA" id="ARBA00022490"/>
    </source>
</evidence>
<feature type="domain" description="AGC-kinase C-terminal" evidence="19">
    <location>
        <begin position="347"/>
        <end position="420"/>
    </location>
</feature>
<dbReference type="InterPro" id="IPR017892">
    <property type="entry name" value="Pkinase_C"/>
</dbReference>
<name>A0AAD9CAP2_DISEL</name>
<dbReference type="GO" id="GO:0046872">
    <property type="term" value="F:metal ion binding"/>
    <property type="evidence" value="ECO:0007669"/>
    <property type="project" value="UniProtKB-KW"/>
</dbReference>
<comment type="catalytic activity">
    <reaction evidence="15">
        <text>L-seryl-[protein] + ATP = O-phospho-L-seryl-[protein] + ADP + H(+)</text>
        <dbReference type="Rhea" id="RHEA:17989"/>
        <dbReference type="Rhea" id="RHEA-COMP:9863"/>
        <dbReference type="Rhea" id="RHEA-COMP:11604"/>
        <dbReference type="ChEBI" id="CHEBI:15378"/>
        <dbReference type="ChEBI" id="CHEBI:29999"/>
        <dbReference type="ChEBI" id="CHEBI:30616"/>
        <dbReference type="ChEBI" id="CHEBI:83421"/>
        <dbReference type="ChEBI" id="CHEBI:456216"/>
        <dbReference type="EC" id="2.7.11.1"/>
    </reaction>
</comment>
<evidence type="ECO:0000259" key="18">
    <source>
        <dbReference type="PROSITE" id="PS50011"/>
    </source>
</evidence>
<dbReference type="PROSITE" id="PS00107">
    <property type="entry name" value="PROTEIN_KINASE_ATP"/>
    <property type="match status" value="1"/>
</dbReference>
<dbReference type="AlphaFoldDB" id="A0AAD9CAP2"/>
<keyword evidence="12 16" id="KW-0067">ATP-binding</keyword>
<dbReference type="SMART" id="SM00220">
    <property type="entry name" value="S_TKc"/>
    <property type="match status" value="1"/>
</dbReference>
<dbReference type="FunFam" id="1.10.510.10:FF:000024">
    <property type="entry name" value="Probable serine/threonine-protein kinase cot-1"/>
    <property type="match status" value="1"/>
</dbReference>
<dbReference type="GO" id="GO:0007010">
    <property type="term" value="P:cytoskeleton organization"/>
    <property type="evidence" value="ECO:0007669"/>
    <property type="project" value="UniProtKB-ARBA"/>
</dbReference>
<dbReference type="SUPFAM" id="SSF56112">
    <property type="entry name" value="Protein kinase-like (PK-like)"/>
    <property type="match status" value="1"/>
</dbReference>
<keyword evidence="21" id="KW-1185">Reference proteome</keyword>
<dbReference type="InterPro" id="IPR000719">
    <property type="entry name" value="Prot_kinase_dom"/>
</dbReference>
<comment type="caution">
    <text evidence="20">The sequence shown here is derived from an EMBL/GenBank/DDBJ whole genome shotgun (WGS) entry which is preliminary data.</text>
</comment>
<keyword evidence="7" id="KW-0597">Phosphoprotein</keyword>
<keyword evidence="8" id="KW-0808">Transferase</keyword>
<dbReference type="GO" id="GO:0004674">
    <property type="term" value="F:protein serine/threonine kinase activity"/>
    <property type="evidence" value="ECO:0007669"/>
    <property type="project" value="UniProtKB-KW"/>
</dbReference>
<comment type="catalytic activity">
    <reaction evidence="14">
        <text>L-threonyl-[protein] + ATP = O-phospho-L-threonyl-[protein] + ADP + H(+)</text>
        <dbReference type="Rhea" id="RHEA:46608"/>
        <dbReference type="Rhea" id="RHEA-COMP:11060"/>
        <dbReference type="Rhea" id="RHEA-COMP:11605"/>
        <dbReference type="ChEBI" id="CHEBI:15378"/>
        <dbReference type="ChEBI" id="CHEBI:30013"/>
        <dbReference type="ChEBI" id="CHEBI:30616"/>
        <dbReference type="ChEBI" id="CHEBI:61977"/>
        <dbReference type="ChEBI" id="CHEBI:456216"/>
        <dbReference type="EC" id="2.7.11.1"/>
    </reaction>
</comment>
<dbReference type="PROSITE" id="PS51285">
    <property type="entry name" value="AGC_KINASE_CTER"/>
    <property type="match status" value="1"/>
</dbReference>
<dbReference type="Pfam" id="PF00069">
    <property type="entry name" value="Pkinase"/>
    <property type="match status" value="1"/>
</dbReference>
<dbReference type="InterPro" id="IPR017441">
    <property type="entry name" value="Protein_kinase_ATP_BS"/>
</dbReference>
<comment type="subcellular location">
    <subcellularLocation>
        <location evidence="2">Cytoplasm</location>
    </subcellularLocation>
</comment>
<keyword evidence="13" id="KW-0460">Magnesium</keyword>